<protein>
    <submittedName>
        <fullName evidence="1">Uncharacterized protein</fullName>
    </submittedName>
</protein>
<sequence length="90" mass="9619">MPDLGELGQGAYARGTITSSVAPVRFLRCVASSQKDKSGRSVVPVPGLQNAHIPRDWEPATNRYSACWAARVCTVSCARVIDASGRLFPS</sequence>
<dbReference type="EMBL" id="JAIWYP010000015">
    <property type="protein sequence ID" value="KAH3704393.1"/>
    <property type="molecule type" value="Genomic_DNA"/>
</dbReference>
<comment type="caution">
    <text evidence="1">The sequence shown here is derived from an EMBL/GenBank/DDBJ whole genome shotgun (WGS) entry which is preliminary data.</text>
</comment>
<name>A0A9D3YS83_DREPO</name>
<evidence type="ECO:0000313" key="1">
    <source>
        <dbReference type="EMBL" id="KAH3704393.1"/>
    </source>
</evidence>
<proteinExistence type="predicted"/>
<accession>A0A9D3YS83</accession>
<keyword evidence="2" id="KW-1185">Reference proteome</keyword>
<evidence type="ECO:0000313" key="2">
    <source>
        <dbReference type="Proteomes" id="UP000828390"/>
    </source>
</evidence>
<reference evidence="1" key="1">
    <citation type="journal article" date="2019" name="bioRxiv">
        <title>The Genome of the Zebra Mussel, Dreissena polymorpha: A Resource for Invasive Species Research.</title>
        <authorList>
            <person name="McCartney M.A."/>
            <person name="Auch B."/>
            <person name="Kono T."/>
            <person name="Mallez S."/>
            <person name="Zhang Y."/>
            <person name="Obille A."/>
            <person name="Becker A."/>
            <person name="Abrahante J.E."/>
            <person name="Garbe J."/>
            <person name="Badalamenti J.P."/>
            <person name="Herman A."/>
            <person name="Mangelson H."/>
            <person name="Liachko I."/>
            <person name="Sullivan S."/>
            <person name="Sone E.D."/>
            <person name="Koren S."/>
            <person name="Silverstein K.A.T."/>
            <person name="Beckman K.B."/>
            <person name="Gohl D.M."/>
        </authorList>
    </citation>
    <scope>NUCLEOTIDE SEQUENCE</scope>
    <source>
        <strain evidence="1">Duluth1</strain>
        <tissue evidence="1">Whole animal</tissue>
    </source>
</reference>
<dbReference type="AlphaFoldDB" id="A0A9D3YS83"/>
<reference evidence="1" key="2">
    <citation type="submission" date="2020-11" db="EMBL/GenBank/DDBJ databases">
        <authorList>
            <person name="McCartney M.A."/>
            <person name="Auch B."/>
            <person name="Kono T."/>
            <person name="Mallez S."/>
            <person name="Becker A."/>
            <person name="Gohl D.M."/>
            <person name="Silverstein K.A.T."/>
            <person name="Koren S."/>
            <person name="Bechman K.B."/>
            <person name="Herman A."/>
            <person name="Abrahante J.E."/>
            <person name="Garbe J."/>
        </authorList>
    </citation>
    <scope>NUCLEOTIDE SEQUENCE</scope>
    <source>
        <strain evidence="1">Duluth1</strain>
        <tissue evidence="1">Whole animal</tissue>
    </source>
</reference>
<organism evidence="1 2">
    <name type="scientific">Dreissena polymorpha</name>
    <name type="common">Zebra mussel</name>
    <name type="synonym">Mytilus polymorpha</name>
    <dbReference type="NCBI Taxonomy" id="45954"/>
    <lineage>
        <taxon>Eukaryota</taxon>
        <taxon>Metazoa</taxon>
        <taxon>Spiralia</taxon>
        <taxon>Lophotrochozoa</taxon>
        <taxon>Mollusca</taxon>
        <taxon>Bivalvia</taxon>
        <taxon>Autobranchia</taxon>
        <taxon>Heteroconchia</taxon>
        <taxon>Euheterodonta</taxon>
        <taxon>Imparidentia</taxon>
        <taxon>Neoheterodontei</taxon>
        <taxon>Myida</taxon>
        <taxon>Dreissenoidea</taxon>
        <taxon>Dreissenidae</taxon>
        <taxon>Dreissena</taxon>
    </lineage>
</organism>
<dbReference type="Proteomes" id="UP000828390">
    <property type="component" value="Unassembled WGS sequence"/>
</dbReference>
<gene>
    <name evidence="1" type="ORF">DPMN_079448</name>
</gene>